<dbReference type="Gene3D" id="1.10.10.10">
    <property type="entry name" value="Winged helix-like DNA-binding domain superfamily/Winged helix DNA-binding domain"/>
    <property type="match status" value="1"/>
</dbReference>
<protein>
    <submittedName>
        <fullName evidence="2">HTH-type transcriptional regulator lrs14</fullName>
    </submittedName>
</protein>
<dbReference type="eggNOG" id="arCOG02242">
    <property type="taxonomic scope" value="Archaea"/>
</dbReference>
<feature type="domain" description="HTH arsR-type" evidence="1">
    <location>
        <begin position="29"/>
        <end position="115"/>
    </location>
</feature>
<dbReference type="AlphaFoldDB" id="A2BM82"/>
<gene>
    <name evidence="2" type="ordered locus">Hbut_1261</name>
</gene>
<dbReference type="NCBIfam" id="NF040939">
    <property type="entry name" value="trans_reg_lrs14"/>
    <property type="match status" value="1"/>
</dbReference>
<evidence type="ECO:0000259" key="1">
    <source>
        <dbReference type="SMART" id="SM00418"/>
    </source>
</evidence>
<dbReference type="InterPro" id="IPR036390">
    <property type="entry name" value="WH_DNA-bd_sf"/>
</dbReference>
<reference evidence="2 3" key="1">
    <citation type="journal article" date="2007" name="Archaea">
        <title>The genome of Hyperthermus butylicus: a sulfur-reducing, peptide fermenting, neutrophilic Crenarchaeote growing up to 108 degrees C.</title>
        <authorList>
            <person name="Brugger K."/>
            <person name="Chen L."/>
            <person name="Stark M."/>
            <person name="Zibat A."/>
            <person name="Redder P."/>
            <person name="Ruepp A."/>
            <person name="Awayez M."/>
            <person name="She Q."/>
            <person name="Garrett R.A."/>
            <person name="Klenk H.P."/>
        </authorList>
    </citation>
    <scope>NUCLEOTIDE SEQUENCE [LARGE SCALE GENOMIC DNA]</scope>
    <source>
        <strain evidence="3">DSM 5456 / JCM 9403 / PLM1-5</strain>
    </source>
</reference>
<dbReference type="GeneID" id="4781525"/>
<name>A2BM82_HYPBU</name>
<dbReference type="EMBL" id="CP000493">
    <property type="protein sequence ID" value="ABM81093.1"/>
    <property type="molecule type" value="Genomic_DNA"/>
</dbReference>
<sequence>MEGLHAEAALRYKLKLPTGKETVVVEGLRFCYDLSETDAMILFELLKGGEYSVDDLTQILKLSKATVNRSLSKLVEIGFVSRTREKKAGVGRPRYKYYIDDPEAVLLRIIQDFENCSRAFSEALRDILKMIKSHQEKRKTE</sequence>
<proteinExistence type="predicted"/>
<dbReference type="STRING" id="415426.Hbut_1261"/>
<dbReference type="SMART" id="SM00418">
    <property type="entry name" value="HTH_ARSR"/>
    <property type="match status" value="1"/>
</dbReference>
<dbReference type="HOGENOM" id="CLU_150444_0_0_2"/>
<dbReference type="RefSeq" id="WP_011822411.1">
    <property type="nucleotide sequence ID" value="NC_008818.1"/>
</dbReference>
<dbReference type="InterPro" id="IPR053795">
    <property type="entry name" value="Lrs14"/>
</dbReference>
<keyword evidence="3" id="KW-1185">Reference proteome</keyword>
<dbReference type="EnsemblBacteria" id="ABM81093">
    <property type="protein sequence ID" value="ABM81093"/>
    <property type="gene ID" value="Hbut_1261"/>
</dbReference>
<dbReference type="InterPro" id="IPR001845">
    <property type="entry name" value="HTH_ArsR_DNA-bd_dom"/>
</dbReference>
<dbReference type="GO" id="GO:0003700">
    <property type="term" value="F:DNA-binding transcription factor activity"/>
    <property type="evidence" value="ECO:0007669"/>
    <property type="project" value="InterPro"/>
</dbReference>
<dbReference type="InterPro" id="IPR036388">
    <property type="entry name" value="WH-like_DNA-bd_sf"/>
</dbReference>
<dbReference type="KEGG" id="hbu:Hbut_1261"/>
<dbReference type="InterPro" id="IPR011991">
    <property type="entry name" value="ArsR-like_HTH"/>
</dbReference>
<organism evidence="2 3">
    <name type="scientific">Hyperthermus butylicus (strain DSM 5456 / JCM 9403 / PLM1-5)</name>
    <dbReference type="NCBI Taxonomy" id="415426"/>
    <lineage>
        <taxon>Archaea</taxon>
        <taxon>Thermoproteota</taxon>
        <taxon>Thermoprotei</taxon>
        <taxon>Desulfurococcales</taxon>
        <taxon>Pyrodictiaceae</taxon>
        <taxon>Hyperthermus</taxon>
    </lineage>
</organism>
<evidence type="ECO:0000313" key="2">
    <source>
        <dbReference type="EMBL" id="ABM81093.1"/>
    </source>
</evidence>
<dbReference type="InterPro" id="IPR002831">
    <property type="entry name" value="Tscrpt_reg_TrmB_N"/>
</dbReference>
<dbReference type="Proteomes" id="UP000002593">
    <property type="component" value="Chromosome"/>
</dbReference>
<evidence type="ECO:0000313" key="3">
    <source>
        <dbReference type="Proteomes" id="UP000002593"/>
    </source>
</evidence>
<accession>A2BM82</accession>
<dbReference type="Pfam" id="PF01978">
    <property type="entry name" value="TrmB"/>
    <property type="match status" value="1"/>
</dbReference>
<dbReference type="CDD" id="cd00090">
    <property type="entry name" value="HTH_ARSR"/>
    <property type="match status" value="1"/>
</dbReference>
<dbReference type="SUPFAM" id="SSF46785">
    <property type="entry name" value="Winged helix' DNA-binding domain"/>
    <property type="match status" value="1"/>
</dbReference>